<keyword evidence="1" id="KW-0812">Transmembrane</keyword>
<feature type="transmembrane region" description="Helical" evidence="1">
    <location>
        <begin position="21"/>
        <end position="43"/>
    </location>
</feature>
<keyword evidence="1" id="KW-1133">Transmembrane helix</keyword>
<keyword evidence="3" id="KW-1185">Reference proteome</keyword>
<accession>A0A485AFZ3</accession>
<dbReference type="Proteomes" id="UP000401081">
    <property type="component" value="Unassembled WGS sequence"/>
</dbReference>
<organism evidence="2 3">
    <name type="scientific">Kluyvera cryocrescens</name>
    <name type="common">Kluyvera citrophila</name>
    <dbReference type="NCBI Taxonomy" id="580"/>
    <lineage>
        <taxon>Bacteria</taxon>
        <taxon>Pseudomonadati</taxon>
        <taxon>Pseudomonadota</taxon>
        <taxon>Gammaproteobacteria</taxon>
        <taxon>Enterobacterales</taxon>
        <taxon>Enterobacteriaceae</taxon>
        <taxon>Kluyvera</taxon>
    </lineage>
</organism>
<dbReference type="Gene3D" id="1.20.1250.20">
    <property type="entry name" value="MFS general substrate transporter like domains"/>
    <property type="match status" value="1"/>
</dbReference>
<dbReference type="AlphaFoldDB" id="A0A485AFZ3"/>
<dbReference type="SUPFAM" id="SSF103473">
    <property type="entry name" value="MFS general substrate transporter"/>
    <property type="match status" value="1"/>
</dbReference>
<gene>
    <name evidence="2" type="primary">lacY_1</name>
    <name evidence="2" type="ORF">NCTC12993_01444</name>
</gene>
<name>A0A485AFZ3_KLUCR</name>
<feature type="transmembrane region" description="Helical" evidence="1">
    <location>
        <begin position="55"/>
        <end position="76"/>
    </location>
</feature>
<dbReference type="GO" id="GO:0005351">
    <property type="term" value="F:carbohydrate:proton symporter activity"/>
    <property type="evidence" value="ECO:0007669"/>
    <property type="project" value="InterPro"/>
</dbReference>
<evidence type="ECO:0000256" key="1">
    <source>
        <dbReference type="SAM" id="Phobius"/>
    </source>
</evidence>
<protein>
    <submittedName>
        <fullName evidence="2">Lactose-proton symport</fullName>
    </submittedName>
</protein>
<proteinExistence type="predicted"/>
<dbReference type="InterPro" id="IPR000576">
    <property type="entry name" value="LacY/RafB_perm_fam"/>
</dbReference>
<dbReference type="EMBL" id="CAADJD010000014">
    <property type="protein sequence ID" value="VFS59852.1"/>
    <property type="molecule type" value="Genomic_DNA"/>
</dbReference>
<dbReference type="GO" id="GO:0016020">
    <property type="term" value="C:membrane"/>
    <property type="evidence" value="ECO:0007669"/>
    <property type="project" value="InterPro"/>
</dbReference>
<dbReference type="Pfam" id="PF01306">
    <property type="entry name" value="LacY_symp"/>
    <property type="match status" value="1"/>
</dbReference>
<reference evidence="2 3" key="1">
    <citation type="submission" date="2019-03" db="EMBL/GenBank/DDBJ databases">
        <authorList>
            <consortium name="Pathogen Informatics"/>
        </authorList>
    </citation>
    <scope>NUCLEOTIDE SEQUENCE [LARGE SCALE GENOMIC DNA]</scope>
    <source>
        <strain evidence="2 3">NCTC12993</strain>
    </source>
</reference>
<evidence type="ECO:0000313" key="3">
    <source>
        <dbReference type="Proteomes" id="UP000401081"/>
    </source>
</evidence>
<sequence length="95" mass="10656">MLLVSVFKYIAEHFDKRVNATMYLLGYQAMLYIGNVVVSSPAGLLYDRIGFEKTYMIMGGIALLFTLVSAFTLSACKRQNHRRPALDMAENGISK</sequence>
<evidence type="ECO:0000313" key="2">
    <source>
        <dbReference type="EMBL" id="VFS59852.1"/>
    </source>
</evidence>
<keyword evidence="1" id="KW-0472">Membrane</keyword>
<dbReference type="InterPro" id="IPR036259">
    <property type="entry name" value="MFS_trans_sf"/>
</dbReference>